<reference evidence="1" key="1">
    <citation type="journal article" date="2020" name="Nature">
        <title>Giant virus diversity and host interactions through global metagenomics.</title>
        <authorList>
            <person name="Schulz F."/>
            <person name="Roux S."/>
            <person name="Paez-Espino D."/>
            <person name="Jungbluth S."/>
            <person name="Walsh D.A."/>
            <person name="Denef V.J."/>
            <person name="McMahon K.D."/>
            <person name="Konstantinidis K.T."/>
            <person name="Eloe-Fadrosh E.A."/>
            <person name="Kyrpides N.C."/>
            <person name="Woyke T."/>
        </authorList>
    </citation>
    <scope>NUCLEOTIDE SEQUENCE</scope>
    <source>
        <strain evidence="1">GVMAG-M-3300025699-48</strain>
    </source>
</reference>
<dbReference type="AlphaFoldDB" id="A0A6C0J613"/>
<proteinExistence type="predicted"/>
<name>A0A6C0J613_9ZZZZ</name>
<accession>A0A6C0J613</accession>
<dbReference type="EMBL" id="MN740307">
    <property type="protein sequence ID" value="QHT99397.1"/>
    <property type="molecule type" value="Genomic_DNA"/>
</dbReference>
<organism evidence="1">
    <name type="scientific">viral metagenome</name>
    <dbReference type="NCBI Taxonomy" id="1070528"/>
    <lineage>
        <taxon>unclassified sequences</taxon>
        <taxon>metagenomes</taxon>
        <taxon>organismal metagenomes</taxon>
    </lineage>
</organism>
<protein>
    <submittedName>
        <fullName evidence="1">Uncharacterized protein</fullName>
    </submittedName>
</protein>
<evidence type="ECO:0000313" key="1">
    <source>
        <dbReference type="EMBL" id="QHT99397.1"/>
    </source>
</evidence>
<sequence length="184" mass="21409">MSFTRFHDDPHRIKKQLEETSFTGRYMLNTPGPGMDLPFMEDPHLRLQKWGANLQTNTVNLESDLIGLTRRNNRDNMELNQYTQSKASSSQQTYKTQQPMVEESRASHPAWVYKDLEQNRWEQPFLNPLNGLDKQFPNNIQSRIIEKDNFTPKIPMVGHRDFYLTGQSICIGGKEDTCPGTLYK</sequence>